<dbReference type="EMBL" id="SNRW01012819">
    <property type="protein sequence ID" value="KAA6373362.1"/>
    <property type="molecule type" value="Genomic_DNA"/>
</dbReference>
<organism evidence="1 2">
    <name type="scientific">Streblomastix strix</name>
    <dbReference type="NCBI Taxonomy" id="222440"/>
    <lineage>
        <taxon>Eukaryota</taxon>
        <taxon>Metamonada</taxon>
        <taxon>Preaxostyla</taxon>
        <taxon>Oxymonadida</taxon>
        <taxon>Streblomastigidae</taxon>
        <taxon>Streblomastix</taxon>
    </lineage>
</organism>
<dbReference type="AlphaFoldDB" id="A0A5J4UTE5"/>
<evidence type="ECO:0000313" key="1">
    <source>
        <dbReference type="EMBL" id="KAA6373362.1"/>
    </source>
</evidence>
<dbReference type="Proteomes" id="UP000324800">
    <property type="component" value="Unassembled WGS sequence"/>
</dbReference>
<evidence type="ECO:0000313" key="2">
    <source>
        <dbReference type="Proteomes" id="UP000324800"/>
    </source>
</evidence>
<sequence>MGTISVAELKPCGAGRHHSGYKEGQIDVQKVSLRHTRGETISIADWRKFQKELDTDLKLDAVRLQSPVSDSEVQGKVKDQRTAFWNNSRKRY</sequence>
<protein>
    <submittedName>
        <fullName evidence="1">Uncharacterized protein</fullName>
    </submittedName>
</protein>
<accession>A0A5J4UTE5</accession>
<reference evidence="1 2" key="1">
    <citation type="submission" date="2019-03" db="EMBL/GenBank/DDBJ databases">
        <title>Single cell metagenomics reveals metabolic interactions within the superorganism composed of flagellate Streblomastix strix and complex community of Bacteroidetes bacteria on its surface.</title>
        <authorList>
            <person name="Treitli S.C."/>
            <person name="Kolisko M."/>
            <person name="Husnik F."/>
            <person name="Keeling P."/>
            <person name="Hampl V."/>
        </authorList>
    </citation>
    <scope>NUCLEOTIDE SEQUENCE [LARGE SCALE GENOMIC DNA]</scope>
    <source>
        <strain evidence="1">ST1C</strain>
    </source>
</reference>
<gene>
    <name evidence="1" type="ORF">EZS28_031110</name>
</gene>
<comment type="caution">
    <text evidence="1">The sequence shown here is derived from an EMBL/GenBank/DDBJ whole genome shotgun (WGS) entry which is preliminary data.</text>
</comment>
<name>A0A5J4UTE5_9EUKA</name>
<proteinExistence type="predicted"/>